<comment type="caution">
    <text evidence="6">The sequence shown here is derived from an EMBL/GenBank/DDBJ whole genome shotgun (WGS) entry which is preliminary data.</text>
</comment>
<feature type="binding site" evidence="5">
    <location>
        <position position="272"/>
    </location>
    <ligand>
        <name>Mg(2+)</name>
        <dbReference type="ChEBI" id="CHEBI:18420"/>
    </ligand>
</feature>
<dbReference type="EMBL" id="LHPF02000008">
    <property type="protein sequence ID" value="PSC72967.1"/>
    <property type="molecule type" value="Genomic_DNA"/>
</dbReference>
<keyword evidence="3 5" id="KW-0418">Kinase</keyword>
<dbReference type="InterPro" id="IPR043129">
    <property type="entry name" value="ATPase_NBD"/>
</dbReference>
<gene>
    <name evidence="6" type="ORF">C2E20_3789</name>
</gene>
<keyword evidence="5" id="KW-0479">Metal-binding</keyword>
<reference evidence="6 7" key="1">
    <citation type="journal article" date="2018" name="Plant J.">
        <title>Genome sequences of Chlorella sorokiniana UTEX 1602 and Micractinium conductrix SAG 241.80: implications to maltose excretion by a green alga.</title>
        <authorList>
            <person name="Arriola M.B."/>
            <person name="Velmurugan N."/>
            <person name="Zhang Y."/>
            <person name="Plunkett M.H."/>
            <person name="Hondzo H."/>
            <person name="Barney B.M."/>
        </authorList>
    </citation>
    <scope>NUCLEOTIDE SEQUENCE [LARGE SCALE GENOMIC DNA]</scope>
    <source>
        <strain evidence="6 7">SAG 241.80</strain>
    </source>
</reference>
<protein>
    <recommendedName>
        <fullName evidence="5">Probable acetate kinase</fullName>
        <ecNumber evidence="5">2.7.2.1</ecNumber>
    </recommendedName>
    <alternativeName>
        <fullName evidence="5">Acetokinase</fullName>
    </alternativeName>
</protein>
<feature type="site" description="Transition state stabilizer" evidence="5">
    <location>
        <position position="67"/>
    </location>
</feature>
<evidence type="ECO:0000256" key="3">
    <source>
        <dbReference type="ARBA" id="ARBA00022777"/>
    </source>
</evidence>
<dbReference type="Proteomes" id="UP000239649">
    <property type="component" value="Unassembled WGS sequence"/>
</dbReference>
<feature type="site" description="Transition state stabilizer" evidence="5">
    <location>
        <position position="128"/>
    </location>
</feature>
<dbReference type="PANTHER" id="PTHR21060">
    <property type="entry name" value="ACETATE KINASE"/>
    <property type="match status" value="1"/>
</dbReference>
<dbReference type="PRINTS" id="PR00471">
    <property type="entry name" value="ACETATEKNASE"/>
</dbReference>
<dbReference type="InterPro" id="IPR004372">
    <property type="entry name" value="Ac/propionate_kinase"/>
</dbReference>
<dbReference type="InterPro" id="IPR000890">
    <property type="entry name" value="Aliphatic_acid_kin_short-chain"/>
</dbReference>
<evidence type="ECO:0000256" key="1">
    <source>
        <dbReference type="ARBA" id="ARBA00022679"/>
    </source>
</evidence>
<evidence type="ECO:0000256" key="2">
    <source>
        <dbReference type="ARBA" id="ARBA00022741"/>
    </source>
</evidence>
<dbReference type="InterPro" id="IPR023865">
    <property type="entry name" value="Aliphatic_acid_kinase_CS"/>
</dbReference>
<proteinExistence type="inferred from homology"/>
<accession>A0A2P6VFW2</accession>
<dbReference type="GO" id="GO:0006083">
    <property type="term" value="P:acetate metabolic process"/>
    <property type="evidence" value="ECO:0007669"/>
    <property type="project" value="TreeGrafter"/>
</dbReference>
<dbReference type="UniPathway" id="UPA00340">
    <property type="reaction ID" value="UER00458"/>
</dbReference>
<evidence type="ECO:0000256" key="4">
    <source>
        <dbReference type="ARBA" id="ARBA00022840"/>
    </source>
</evidence>
<dbReference type="GO" id="GO:0008776">
    <property type="term" value="F:acetate kinase activity"/>
    <property type="evidence" value="ECO:0007669"/>
    <property type="project" value="UniProtKB-UniRule"/>
</dbReference>
<sequence>MHASAGSERWREGQLYEEPMPDHGAALRLVVAVFDTTFHQTMPPEAYTYALPTALCREHAIRRYGFHGISYSYLTREAARMLGRPHQELNLILCHLGAGSSMCAVAGGRCVDTTMGFTPLKGLMMGSRCGDIDPAIVTYLLGTGMSVAQVDDVLNKQSGFKGMTGSIDVRSVEDCALRGEEDCQLALAVFLRRIRKYLGAYLVTLGGRVDAIVFSAGIGENGSLVRELACEGLEWAGVAVDPTSNEATVRGRGGAIQAPGSRVKVLVIPTDEQLEIAEQTMRVVRQQQGAAQGEGGRAA</sequence>
<comment type="pathway">
    <text evidence="5">Metabolic intermediate biosynthesis; acetyl-CoA biosynthesis; acetyl-CoA from acetate: step 1/2.</text>
</comment>
<dbReference type="PROSITE" id="PS01076">
    <property type="entry name" value="ACETATE_KINASE_2"/>
    <property type="match status" value="1"/>
</dbReference>
<feature type="binding site" evidence="5">
    <location>
        <begin position="95"/>
        <end position="99"/>
    </location>
    <ligand>
        <name>ATP</name>
        <dbReference type="ChEBI" id="CHEBI:30616"/>
    </ligand>
</feature>
<keyword evidence="2 5" id="KW-0547">Nucleotide-binding</keyword>
<dbReference type="OrthoDB" id="67445at2759"/>
<dbReference type="GO" id="GO:0005524">
    <property type="term" value="F:ATP binding"/>
    <property type="evidence" value="ECO:0007669"/>
    <property type="project" value="UniProtKB-KW"/>
</dbReference>
<dbReference type="GO" id="GO:0006085">
    <property type="term" value="P:acetyl-CoA biosynthetic process"/>
    <property type="evidence" value="ECO:0007669"/>
    <property type="project" value="UniProtKB-UniRule"/>
</dbReference>
<dbReference type="AlphaFoldDB" id="A0A2P6VFW2"/>
<dbReference type="SUPFAM" id="SSF53067">
    <property type="entry name" value="Actin-like ATPase domain"/>
    <property type="match status" value="1"/>
</dbReference>
<comment type="caution">
    <text evidence="5">Lacks conserved residue(s) required for the propagation of feature annotation.</text>
</comment>
<dbReference type="GO" id="GO:0000287">
    <property type="term" value="F:magnesium ion binding"/>
    <property type="evidence" value="ECO:0007669"/>
    <property type="project" value="UniProtKB-UniRule"/>
</dbReference>
<comment type="cofactor">
    <cofactor evidence="5">
        <name>Mg(2+)</name>
        <dbReference type="ChEBI" id="CHEBI:18420"/>
    </cofactor>
</comment>
<dbReference type="PANTHER" id="PTHR21060:SF15">
    <property type="entry name" value="ACETATE KINASE-RELATED"/>
    <property type="match status" value="1"/>
</dbReference>
<dbReference type="EC" id="2.7.2.1" evidence="5"/>
<keyword evidence="4 5" id="KW-0067">ATP-binding</keyword>
<keyword evidence="1 5" id="KW-0808">Transferase</keyword>
<dbReference type="STRING" id="554055.A0A2P6VFW2"/>
<dbReference type="HAMAP" id="MF_00020">
    <property type="entry name" value="Acetate_kinase"/>
    <property type="match status" value="1"/>
</dbReference>
<feature type="active site" description="Proton donor/acceptor" evidence="5">
    <location>
        <position position="35"/>
    </location>
</feature>
<name>A0A2P6VFW2_9CHLO</name>
<dbReference type="NCBIfam" id="TIGR00016">
    <property type="entry name" value="ackA"/>
    <property type="match status" value="1"/>
</dbReference>
<keyword evidence="7" id="KW-1185">Reference proteome</keyword>
<feature type="binding site" evidence="5">
    <location>
        <begin position="168"/>
        <end position="170"/>
    </location>
    <ligand>
        <name>ATP</name>
        <dbReference type="ChEBI" id="CHEBI:30616"/>
    </ligand>
</feature>
<dbReference type="Pfam" id="PF00871">
    <property type="entry name" value="Acetate_kinase"/>
    <property type="match status" value="1"/>
</dbReference>
<dbReference type="Gene3D" id="3.30.420.40">
    <property type="match status" value="2"/>
</dbReference>
<comment type="catalytic activity">
    <reaction evidence="5">
        <text>acetate + ATP = acetyl phosphate + ADP</text>
        <dbReference type="Rhea" id="RHEA:11352"/>
        <dbReference type="ChEBI" id="CHEBI:22191"/>
        <dbReference type="ChEBI" id="CHEBI:30089"/>
        <dbReference type="ChEBI" id="CHEBI:30616"/>
        <dbReference type="ChEBI" id="CHEBI:456216"/>
        <dbReference type="EC" id="2.7.2.1"/>
    </reaction>
</comment>
<comment type="similarity">
    <text evidence="5">Belongs to the acetokinase family.</text>
</comment>
<organism evidence="6 7">
    <name type="scientific">Micractinium conductrix</name>
    <dbReference type="NCBI Taxonomy" id="554055"/>
    <lineage>
        <taxon>Eukaryota</taxon>
        <taxon>Viridiplantae</taxon>
        <taxon>Chlorophyta</taxon>
        <taxon>core chlorophytes</taxon>
        <taxon>Trebouxiophyceae</taxon>
        <taxon>Chlorellales</taxon>
        <taxon>Chlorellaceae</taxon>
        <taxon>Chlorella clade</taxon>
        <taxon>Micractinium</taxon>
    </lineage>
</organism>
<evidence type="ECO:0000313" key="7">
    <source>
        <dbReference type="Proteomes" id="UP000239649"/>
    </source>
</evidence>
<feature type="binding site" evidence="5">
    <location>
        <begin position="217"/>
        <end position="221"/>
    </location>
    <ligand>
        <name>ATP</name>
        <dbReference type="ChEBI" id="CHEBI:30616"/>
    </ligand>
</feature>
<evidence type="ECO:0000256" key="5">
    <source>
        <dbReference type="HAMAP-Rule" id="MF_03131"/>
    </source>
</evidence>
<evidence type="ECO:0000313" key="6">
    <source>
        <dbReference type="EMBL" id="PSC72967.1"/>
    </source>
</evidence>
<keyword evidence="5" id="KW-0460">Magnesium</keyword>